<dbReference type="Proteomes" id="UP000298458">
    <property type="component" value="Unassembled WGS sequence"/>
</dbReference>
<proteinExistence type="predicted"/>
<dbReference type="InterPro" id="IPR006750">
    <property type="entry name" value="YdcZ"/>
</dbReference>
<dbReference type="Pfam" id="PF04657">
    <property type="entry name" value="DMT_YdcZ"/>
    <property type="match status" value="1"/>
</dbReference>
<dbReference type="OrthoDB" id="7864805at2"/>
<accession>A0A4R9G527</accession>
<reference evidence="2" key="1">
    <citation type="journal article" date="2019" name="PLoS Negl. Trop. Dis.">
        <title>Revisiting the worldwide diversity of Leptospira species in the environment.</title>
        <authorList>
            <person name="Vincent A.T."/>
            <person name="Schiettekatte O."/>
            <person name="Bourhy P."/>
            <person name="Veyrier F.J."/>
            <person name="Picardeau M."/>
        </authorList>
    </citation>
    <scope>NUCLEOTIDE SEQUENCE [LARGE SCALE GENOMIC DNA]</scope>
    <source>
        <strain evidence="2">SSW15</strain>
    </source>
</reference>
<evidence type="ECO:0000256" key="1">
    <source>
        <dbReference type="SAM" id="Phobius"/>
    </source>
</evidence>
<keyword evidence="1" id="KW-1133">Transmembrane helix</keyword>
<dbReference type="EMBL" id="RQET01000013">
    <property type="protein sequence ID" value="TGK06534.1"/>
    <property type="molecule type" value="Genomic_DNA"/>
</dbReference>
<dbReference type="RefSeq" id="WP_135769217.1">
    <property type="nucleotide sequence ID" value="NZ_RQET01000013.1"/>
</dbReference>
<evidence type="ECO:0000313" key="3">
    <source>
        <dbReference type="Proteomes" id="UP000298458"/>
    </source>
</evidence>
<gene>
    <name evidence="2" type="ORF">EHO60_16050</name>
</gene>
<feature type="transmembrane region" description="Helical" evidence="1">
    <location>
        <begin position="34"/>
        <end position="54"/>
    </location>
</feature>
<sequence>MNLLLPIVFALLSGIAMSMQPGINSLLGKSLESSWLASALSFLIGTLALFLFVLFLGEGRSAGFLYKTAMSNPWWIWVGGLLGALIVTSAIVFAPKLGATGWLALFLVGQVSTALILEKYGILGFPEKPISLLKIVGLCLLVLGVWLVKKEG</sequence>
<feature type="transmembrane region" description="Helical" evidence="1">
    <location>
        <begin position="129"/>
        <end position="148"/>
    </location>
</feature>
<feature type="transmembrane region" description="Helical" evidence="1">
    <location>
        <begin position="74"/>
        <end position="93"/>
    </location>
</feature>
<dbReference type="GO" id="GO:0005886">
    <property type="term" value="C:plasma membrane"/>
    <property type="evidence" value="ECO:0007669"/>
    <property type="project" value="TreeGrafter"/>
</dbReference>
<keyword evidence="1" id="KW-0472">Membrane</keyword>
<name>A0A4R9G527_9LEPT</name>
<dbReference type="PANTHER" id="PTHR34821:SF2">
    <property type="entry name" value="INNER MEMBRANE PROTEIN YDCZ"/>
    <property type="match status" value="1"/>
</dbReference>
<dbReference type="AlphaFoldDB" id="A0A4R9G527"/>
<feature type="transmembrane region" description="Helical" evidence="1">
    <location>
        <begin position="99"/>
        <end position="117"/>
    </location>
</feature>
<keyword evidence="1" id="KW-0812">Transmembrane</keyword>
<keyword evidence="3" id="KW-1185">Reference proteome</keyword>
<evidence type="ECO:0000313" key="2">
    <source>
        <dbReference type="EMBL" id="TGK06534.1"/>
    </source>
</evidence>
<protein>
    <submittedName>
        <fullName evidence="2">DMT family transporter</fullName>
    </submittedName>
</protein>
<dbReference type="PANTHER" id="PTHR34821">
    <property type="entry name" value="INNER MEMBRANE PROTEIN YDCZ"/>
    <property type="match status" value="1"/>
</dbReference>
<organism evidence="2 3">
    <name type="scientific">Leptospira fletcheri</name>
    <dbReference type="NCBI Taxonomy" id="2484981"/>
    <lineage>
        <taxon>Bacteria</taxon>
        <taxon>Pseudomonadati</taxon>
        <taxon>Spirochaetota</taxon>
        <taxon>Spirochaetia</taxon>
        <taxon>Leptospirales</taxon>
        <taxon>Leptospiraceae</taxon>
        <taxon>Leptospira</taxon>
    </lineage>
</organism>
<comment type="caution">
    <text evidence="2">The sequence shown here is derived from an EMBL/GenBank/DDBJ whole genome shotgun (WGS) entry which is preliminary data.</text>
</comment>